<keyword evidence="4 7" id="KW-0418">Kinase</keyword>
<reference evidence="7" key="1">
    <citation type="journal article" date="2014" name="Int. J. Syst. Evol. Microbiol.">
        <title>Complete genome sequence of Corynebacterium casei LMG S-19264T (=DSM 44701T), isolated from a smear-ripened cheese.</title>
        <authorList>
            <consortium name="US DOE Joint Genome Institute (JGI-PGF)"/>
            <person name="Walter F."/>
            <person name="Albersmeier A."/>
            <person name="Kalinowski J."/>
            <person name="Ruckert C."/>
        </authorList>
    </citation>
    <scope>NUCLEOTIDE SEQUENCE</scope>
    <source>
        <strain evidence="7">CGMCC 1.15388</strain>
    </source>
</reference>
<dbReference type="InterPro" id="IPR050406">
    <property type="entry name" value="FGGY_Carb_Kinase"/>
</dbReference>
<feature type="domain" description="Carbohydrate kinase FGGY N-terminal" evidence="5">
    <location>
        <begin position="3"/>
        <end position="107"/>
    </location>
</feature>
<dbReference type="InterPro" id="IPR043129">
    <property type="entry name" value="ATPase_NBD"/>
</dbReference>
<name>A0A917AUU2_9MICC</name>
<evidence type="ECO:0000256" key="1">
    <source>
        <dbReference type="ARBA" id="ARBA00009156"/>
    </source>
</evidence>
<dbReference type="GO" id="GO:0016301">
    <property type="term" value="F:kinase activity"/>
    <property type="evidence" value="ECO:0007669"/>
    <property type="project" value="UniProtKB-KW"/>
</dbReference>
<evidence type="ECO:0000259" key="6">
    <source>
        <dbReference type="Pfam" id="PF02782"/>
    </source>
</evidence>
<dbReference type="AlphaFoldDB" id="A0A917AUU2"/>
<dbReference type="Gene3D" id="3.30.420.40">
    <property type="match status" value="3"/>
</dbReference>
<dbReference type="Pfam" id="PF00370">
    <property type="entry name" value="FGGY_N"/>
    <property type="match status" value="2"/>
</dbReference>
<sequence>MRYLVGIDNGSQSSKVTIFDEQGQVVSRAAVALHPLQAPAPGLAEHPGDDLWESIGEACRRAMAAFPGAPEEIAGVGLCTIRFCRALLRADGTLAHPVLSWMDPRVSRSHDPQDYPDADAAHPTWITTSSGYIGQRMTGRFRDTAANCQGLWPMDTAAWDWSTEPEDYAAAGMAREQLPELVQPGEVLGELTEEAAAHTGLPQGVPVVATANDKAVEALGCGLREDSELLISLGTYITAMSVQDEPVEAPEGEFWTNFASEPGRHLCESVGIRRGMWTVSWFRDLVGEASVETLNAQAEQVPAGSDGLMAVLDWLAPEEAPHRRGSLVGFDARHGRGHIHRAILEAIALTMHRHSRAMEEALGSGGQRRFTRATVSGGGAQSDLMMQIMADVFGLPTERAAGGADRGAALCAAVGTGVTAGFEEAAAAMVPSAEVWEPDPQRHALYRRLGALHGRITDHTDQLYRELAELELE</sequence>
<feature type="domain" description="Carbohydrate kinase FGGY N-terminal" evidence="5">
    <location>
        <begin position="117"/>
        <end position="220"/>
    </location>
</feature>
<dbReference type="PANTHER" id="PTHR43095">
    <property type="entry name" value="SUGAR KINASE"/>
    <property type="match status" value="1"/>
</dbReference>
<dbReference type="Proteomes" id="UP000633136">
    <property type="component" value="Unassembled WGS sequence"/>
</dbReference>
<evidence type="ECO:0000256" key="3">
    <source>
        <dbReference type="ARBA" id="ARBA00022679"/>
    </source>
</evidence>
<keyword evidence="2" id="KW-0859">Xylose metabolism</keyword>
<reference evidence="7" key="2">
    <citation type="submission" date="2020-09" db="EMBL/GenBank/DDBJ databases">
        <authorList>
            <person name="Sun Q."/>
            <person name="Zhou Y."/>
        </authorList>
    </citation>
    <scope>NUCLEOTIDE SEQUENCE</scope>
    <source>
        <strain evidence="7">CGMCC 1.15388</strain>
    </source>
</reference>
<accession>A0A917AUU2</accession>
<dbReference type="GO" id="GO:0042732">
    <property type="term" value="P:D-xylose metabolic process"/>
    <property type="evidence" value="ECO:0007669"/>
    <property type="project" value="UniProtKB-KW"/>
</dbReference>
<keyword evidence="8" id="KW-1185">Reference proteome</keyword>
<keyword evidence="2" id="KW-0119">Carbohydrate metabolism</keyword>
<dbReference type="PANTHER" id="PTHR43095:SF5">
    <property type="entry name" value="XYLULOSE KINASE"/>
    <property type="match status" value="1"/>
</dbReference>
<dbReference type="InterPro" id="IPR018484">
    <property type="entry name" value="FGGY_N"/>
</dbReference>
<evidence type="ECO:0000259" key="5">
    <source>
        <dbReference type="Pfam" id="PF00370"/>
    </source>
</evidence>
<feature type="domain" description="Carbohydrate kinase FGGY C-terminal" evidence="6">
    <location>
        <begin position="230"/>
        <end position="414"/>
    </location>
</feature>
<dbReference type="PIRSF" id="PIRSF000538">
    <property type="entry name" value="GlpK"/>
    <property type="match status" value="1"/>
</dbReference>
<comment type="similarity">
    <text evidence="1">Belongs to the FGGY kinase family.</text>
</comment>
<comment type="caution">
    <text evidence="7">The sequence shown here is derived from an EMBL/GenBank/DDBJ whole genome shotgun (WGS) entry which is preliminary data.</text>
</comment>
<dbReference type="EMBL" id="BMIS01000010">
    <property type="protein sequence ID" value="GGE74006.1"/>
    <property type="molecule type" value="Genomic_DNA"/>
</dbReference>
<dbReference type="RefSeq" id="WP_188685572.1">
    <property type="nucleotide sequence ID" value="NZ_BMIS01000010.1"/>
</dbReference>
<protein>
    <submittedName>
        <fullName evidence="7">Kinase</fullName>
    </submittedName>
</protein>
<gene>
    <name evidence="7" type="ORF">GCM10011401_21560</name>
</gene>
<evidence type="ECO:0000313" key="8">
    <source>
        <dbReference type="Proteomes" id="UP000633136"/>
    </source>
</evidence>
<proteinExistence type="inferred from homology"/>
<evidence type="ECO:0000313" key="7">
    <source>
        <dbReference type="EMBL" id="GGE74006.1"/>
    </source>
</evidence>
<dbReference type="InterPro" id="IPR000577">
    <property type="entry name" value="Carb_kinase_FGGY"/>
</dbReference>
<evidence type="ECO:0000256" key="4">
    <source>
        <dbReference type="ARBA" id="ARBA00022777"/>
    </source>
</evidence>
<dbReference type="InterPro" id="IPR018485">
    <property type="entry name" value="FGGY_C"/>
</dbReference>
<dbReference type="SUPFAM" id="SSF53067">
    <property type="entry name" value="Actin-like ATPase domain"/>
    <property type="match status" value="2"/>
</dbReference>
<evidence type="ECO:0000256" key="2">
    <source>
        <dbReference type="ARBA" id="ARBA00022629"/>
    </source>
</evidence>
<dbReference type="CDD" id="cd07779">
    <property type="entry name" value="ASKHA_NBD_FGGY_YgcE-like"/>
    <property type="match status" value="1"/>
</dbReference>
<keyword evidence="3" id="KW-0808">Transferase</keyword>
<organism evidence="7 8">
    <name type="scientific">Nesterenkonia cremea</name>
    <dbReference type="NCBI Taxonomy" id="1882340"/>
    <lineage>
        <taxon>Bacteria</taxon>
        <taxon>Bacillati</taxon>
        <taxon>Actinomycetota</taxon>
        <taxon>Actinomycetes</taxon>
        <taxon>Micrococcales</taxon>
        <taxon>Micrococcaceae</taxon>
        <taxon>Nesterenkonia</taxon>
    </lineage>
</organism>
<dbReference type="Pfam" id="PF02782">
    <property type="entry name" value="FGGY_C"/>
    <property type="match status" value="1"/>
</dbReference>